<feature type="region of interest" description="Disordered" evidence="1">
    <location>
        <begin position="37"/>
        <end position="68"/>
    </location>
</feature>
<evidence type="ECO:0000313" key="3">
    <source>
        <dbReference type="Proteomes" id="UP000324222"/>
    </source>
</evidence>
<evidence type="ECO:0000256" key="1">
    <source>
        <dbReference type="SAM" id="MobiDB-lite"/>
    </source>
</evidence>
<proteinExistence type="predicted"/>
<dbReference type="EMBL" id="VSRR010014730">
    <property type="protein sequence ID" value="MPC57369.1"/>
    <property type="molecule type" value="Genomic_DNA"/>
</dbReference>
<name>A0A5B7GIN4_PORTR</name>
<evidence type="ECO:0000313" key="2">
    <source>
        <dbReference type="EMBL" id="MPC57369.1"/>
    </source>
</evidence>
<sequence length="68" mass="7335">MYIDIQFGYQPAGGVSRVGVCRPLCFGGRLFVATPSKTRSAELTGSPEHPQHHVDGRVADEKGSSFQT</sequence>
<accession>A0A5B7GIN4</accession>
<dbReference type="Proteomes" id="UP000324222">
    <property type="component" value="Unassembled WGS sequence"/>
</dbReference>
<dbReference type="AlphaFoldDB" id="A0A5B7GIN4"/>
<keyword evidence="3" id="KW-1185">Reference proteome</keyword>
<comment type="caution">
    <text evidence="2">The sequence shown here is derived from an EMBL/GenBank/DDBJ whole genome shotgun (WGS) entry which is preliminary data.</text>
</comment>
<feature type="compositionally biased region" description="Basic and acidic residues" evidence="1">
    <location>
        <begin position="49"/>
        <end position="68"/>
    </location>
</feature>
<gene>
    <name evidence="2" type="ORF">E2C01_051348</name>
</gene>
<reference evidence="2 3" key="1">
    <citation type="submission" date="2019-05" db="EMBL/GenBank/DDBJ databases">
        <title>Another draft genome of Portunus trituberculatus and its Hox gene families provides insights of decapod evolution.</title>
        <authorList>
            <person name="Jeong J.-H."/>
            <person name="Song I."/>
            <person name="Kim S."/>
            <person name="Choi T."/>
            <person name="Kim D."/>
            <person name="Ryu S."/>
            <person name="Kim W."/>
        </authorList>
    </citation>
    <scope>NUCLEOTIDE SEQUENCE [LARGE SCALE GENOMIC DNA]</scope>
    <source>
        <tissue evidence="2">Muscle</tissue>
    </source>
</reference>
<protein>
    <submittedName>
        <fullName evidence="2">Uncharacterized protein</fullName>
    </submittedName>
</protein>
<organism evidence="2 3">
    <name type="scientific">Portunus trituberculatus</name>
    <name type="common">Swimming crab</name>
    <name type="synonym">Neptunus trituberculatus</name>
    <dbReference type="NCBI Taxonomy" id="210409"/>
    <lineage>
        <taxon>Eukaryota</taxon>
        <taxon>Metazoa</taxon>
        <taxon>Ecdysozoa</taxon>
        <taxon>Arthropoda</taxon>
        <taxon>Crustacea</taxon>
        <taxon>Multicrustacea</taxon>
        <taxon>Malacostraca</taxon>
        <taxon>Eumalacostraca</taxon>
        <taxon>Eucarida</taxon>
        <taxon>Decapoda</taxon>
        <taxon>Pleocyemata</taxon>
        <taxon>Brachyura</taxon>
        <taxon>Eubrachyura</taxon>
        <taxon>Portunoidea</taxon>
        <taxon>Portunidae</taxon>
        <taxon>Portuninae</taxon>
        <taxon>Portunus</taxon>
    </lineage>
</organism>